<dbReference type="NCBIfam" id="TIGR01460">
    <property type="entry name" value="HAD-SF-IIA"/>
    <property type="match status" value="1"/>
</dbReference>
<dbReference type="GO" id="GO:0046474">
    <property type="term" value="P:glycerophospholipid biosynthetic process"/>
    <property type="evidence" value="ECO:0007669"/>
    <property type="project" value="TreeGrafter"/>
</dbReference>
<dbReference type="AlphaFoldDB" id="A0A8S2LJ23"/>
<dbReference type="InterPro" id="IPR006357">
    <property type="entry name" value="HAD-SF_hydro_IIA"/>
</dbReference>
<dbReference type="InterPro" id="IPR006353">
    <property type="entry name" value="HAD-SF_hydro_IIA_CECR5"/>
</dbReference>
<organism evidence="1 2">
    <name type="scientific">Rotaria magnacalcarata</name>
    <dbReference type="NCBI Taxonomy" id="392030"/>
    <lineage>
        <taxon>Eukaryota</taxon>
        <taxon>Metazoa</taxon>
        <taxon>Spiralia</taxon>
        <taxon>Gnathifera</taxon>
        <taxon>Rotifera</taxon>
        <taxon>Eurotatoria</taxon>
        <taxon>Bdelloidea</taxon>
        <taxon>Philodinida</taxon>
        <taxon>Philodinidae</taxon>
        <taxon>Rotaria</taxon>
    </lineage>
</organism>
<dbReference type="InterPro" id="IPR050324">
    <property type="entry name" value="CDP-alcohol_PTase-I"/>
</dbReference>
<dbReference type="SUPFAM" id="SSF56784">
    <property type="entry name" value="HAD-like"/>
    <property type="match status" value="1"/>
</dbReference>
<dbReference type="InterPro" id="IPR036412">
    <property type="entry name" value="HAD-like_sf"/>
</dbReference>
<dbReference type="GO" id="GO:0005739">
    <property type="term" value="C:mitochondrion"/>
    <property type="evidence" value="ECO:0007669"/>
    <property type="project" value="TreeGrafter"/>
</dbReference>
<dbReference type="InterPro" id="IPR023214">
    <property type="entry name" value="HAD_sf"/>
</dbReference>
<comment type="caution">
    <text evidence="1">The sequence shown here is derived from an EMBL/GenBank/DDBJ whole genome shotgun (WGS) entry which is preliminary data.</text>
</comment>
<dbReference type="PANTHER" id="PTHR14269">
    <property type="entry name" value="CDP-DIACYLGLYCEROL--GLYCEROL-3-PHOSPHATE 3-PHOSPHATIDYLTRANSFERASE-RELATED"/>
    <property type="match status" value="1"/>
</dbReference>
<dbReference type="Pfam" id="PF13344">
    <property type="entry name" value="Hydrolase_6"/>
    <property type="match status" value="1"/>
</dbReference>
<evidence type="ECO:0000313" key="1">
    <source>
        <dbReference type="EMBL" id="CAF3893580.1"/>
    </source>
</evidence>
<name>A0A8S2LJ23_9BILA</name>
<evidence type="ECO:0000313" key="2">
    <source>
        <dbReference type="Proteomes" id="UP000681967"/>
    </source>
</evidence>
<dbReference type="EMBL" id="CAJOBH010002178">
    <property type="protein sequence ID" value="CAF3893580.1"/>
    <property type="molecule type" value="Genomic_DNA"/>
</dbReference>
<dbReference type="Proteomes" id="UP000681967">
    <property type="component" value="Unassembled WGS sequence"/>
</dbReference>
<accession>A0A8S2LJ23</accession>
<reference evidence="1" key="1">
    <citation type="submission" date="2021-02" db="EMBL/GenBank/DDBJ databases">
        <authorList>
            <person name="Nowell W R."/>
        </authorList>
    </citation>
    <scope>NUCLEOTIDE SEQUENCE</scope>
</reference>
<dbReference type="NCBIfam" id="TIGR01456">
    <property type="entry name" value="CECR5"/>
    <property type="match status" value="1"/>
</dbReference>
<dbReference type="Gene3D" id="3.40.50.1000">
    <property type="entry name" value="HAD superfamily/HAD-like"/>
    <property type="match status" value="2"/>
</dbReference>
<sequence>MRYNNYGKRFISGTSIIYNIQKIDASVNRLGYQGHYRRLLNHFSQESSMKTHNFACLFDIDGVITKGPNFIAAAKPAIHTLMELNIPVVFVSNTCAIESEKAKQLSAMLGITIDPEQVVLAQTPMRTLVEYHNKHVLISGQGPTEEIGQMLGFKSVTTVEKVCEAFPELDMVNHMHRAKFSEMIQNQSFVPIVLLGEPISWESSLQVITDLLLTDGNPLVVPVDTSVNRSHIPVIACNRDLVFKAAADLPRFGHGAFLTCLEALYKNLSGNDLIYKAFVGKPFEISFQYAEIVANKLALAKGQQKIDKIYFIGDNPDVDIVGANMYNSLLQQDVDARKSISGFDLITDPTHLTATSCQSILVCTGVYDPNKQLTEEKEHWKKPTTIQHDVLDAVKYILKKEGISLIS</sequence>
<proteinExistence type="predicted"/>
<gene>
    <name evidence="1" type="ORF">BYL167_LOCUS8091</name>
</gene>
<dbReference type="PANTHER" id="PTHR14269:SF4">
    <property type="entry name" value="CAT EYE SYNDROME CRITICAL REGION PROTEIN 5"/>
    <property type="match status" value="1"/>
</dbReference>
<protein>
    <submittedName>
        <fullName evidence="1">Uncharacterized protein</fullName>
    </submittedName>
</protein>